<dbReference type="EMBL" id="QSES01000012">
    <property type="protein sequence ID" value="RGZ92933.1"/>
    <property type="molecule type" value="Genomic_DNA"/>
</dbReference>
<dbReference type="Proteomes" id="UP000095602">
    <property type="component" value="Unassembled WGS sequence"/>
</dbReference>
<reference evidence="18 27" key="6">
    <citation type="submission" date="2019-09" db="EMBL/GenBank/DDBJ databases">
        <title>Strain-level analysis of Eubacterium rectale using genomes from metagenomes.</title>
        <authorList>
            <person name="Karcher N."/>
            <person name="Segata N."/>
        </authorList>
    </citation>
    <scope>NUCLEOTIDE SEQUENCE [LARGE SCALE GENOMIC DNA]</scope>
    <source>
        <strain evidence="18 27">T3WBe13</strain>
    </source>
</reference>
<keyword evidence="6 9" id="KW-1133">Transmembrane helix</keyword>
<keyword evidence="4 9" id="KW-0812">Transmembrane</keyword>
<feature type="transmembrane region" description="Helical" evidence="9">
    <location>
        <begin position="39"/>
        <end position="59"/>
    </location>
</feature>
<dbReference type="Gene3D" id="1.20.5.1030">
    <property type="entry name" value="Preprotein translocase secy subunit"/>
    <property type="match status" value="1"/>
</dbReference>
<accession>A0A0M6WAI1</accession>
<evidence type="ECO:0000313" key="27">
    <source>
        <dbReference type="Proteomes" id="UP000324327"/>
    </source>
</evidence>
<evidence type="ECO:0000313" key="11">
    <source>
        <dbReference type="EMBL" id="CUP31031.1"/>
    </source>
</evidence>
<evidence type="ECO:0000313" key="15">
    <source>
        <dbReference type="EMBL" id="RGZ92933.1"/>
    </source>
</evidence>
<evidence type="ECO:0000313" key="20">
    <source>
        <dbReference type="Proteomes" id="UP000095602"/>
    </source>
</evidence>
<dbReference type="GO" id="GO:0043952">
    <property type="term" value="P:protein transport by the Sec complex"/>
    <property type="evidence" value="ECO:0007669"/>
    <property type="project" value="TreeGrafter"/>
</dbReference>
<keyword evidence="2" id="KW-0813">Transport</keyword>
<dbReference type="RefSeq" id="WP_055060968.1">
    <property type="nucleotide sequence ID" value="NZ_CVRQ01000007.1"/>
</dbReference>
<evidence type="ECO:0000313" key="25">
    <source>
        <dbReference type="Proteomes" id="UP000283765"/>
    </source>
</evidence>
<dbReference type="EMBL" id="JRFS01000009">
    <property type="protein sequence ID" value="PWE84233.1"/>
    <property type="molecule type" value="Genomic_DNA"/>
</dbReference>
<dbReference type="InterPro" id="IPR005807">
    <property type="entry name" value="SecE_bac"/>
</dbReference>
<evidence type="ECO:0000256" key="4">
    <source>
        <dbReference type="ARBA" id="ARBA00022692"/>
    </source>
</evidence>
<evidence type="ECO:0000256" key="2">
    <source>
        <dbReference type="ARBA" id="ARBA00022448"/>
    </source>
</evidence>
<dbReference type="GO" id="GO:0009306">
    <property type="term" value="P:protein secretion"/>
    <property type="evidence" value="ECO:0007669"/>
    <property type="project" value="InterPro"/>
</dbReference>
<evidence type="ECO:0000256" key="6">
    <source>
        <dbReference type="ARBA" id="ARBA00022989"/>
    </source>
</evidence>
<dbReference type="Proteomes" id="UP000283721">
    <property type="component" value="Unassembled WGS sequence"/>
</dbReference>
<evidence type="ECO:0000313" key="12">
    <source>
        <dbReference type="EMBL" id="PWE84233.1"/>
    </source>
</evidence>
<dbReference type="Proteomes" id="UP000049472">
    <property type="component" value="Unassembled WGS sequence"/>
</dbReference>
<evidence type="ECO:0000313" key="26">
    <source>
        <dbReference type="Proteomes" id="UP000285290"/>
    </source>
</evidence>
<keyword evidence="7" id="KW-0811">Translocation</keyword>
<evidence type="ECO:0000256" key="5">
    <source>
        <dbReference type="ARBA" id="ARBA00022927"/>
    </source>
</evidence>
<reference evidence="18 27" key="5">
    <citation type="submission" date="2019-08" db="EMBL/GenBank/DDBJ databases">
        <authorList>
            <person name="Duncan S."/>
            <person name="Walker A."/>
        </authorList>
    </citation>
    <scope>NUCLEOTIDE SEQUENCE [LARGE SCALE GENOMIC DNA]</scope>
    <source>
        <strain evidence="18 27">T3WBe13</strain>
    </source>
</reference>
<evidence type="ECO:0000313" key="19">
    <source>
        <dbReference type="Proteomes" id="UP000049472"/>
    </source>
</evidence>
<reference evidence="10" key="2">
    <citation type="submission" date="2015-05" db="EMBL/GenBank/DDBJ databases">
        <authorList>
            <person name="Wang D.B."/>
            <person name="Wang M."/>
        </authorList>
    </citation>
    <scope>NUCLEOTIDE SEQUENCE [LARGE SCALE GENOMIC DNA]</scope>
    <source>
        <strain evidence="10">T1-815</strain>
    </source>
</reference>
<sequence length="71" mass="7909">MGQNEKVEKAPKTSWFSGLKAEFQKIIWPEKQSVIRQTVAVLAVSVVTGLIIALLDWGIQQGVDFLIGLHF</sequence>
<dbReference type="EMBL" id="VSTF01000016">
    <property type="protein sequence ID" value="TYL57745.1"/>
    <property type="molecule type" value="Genomic_DNA"/>
</dbReference>
<dbReference type="EMBL" id="QRXR01000023">
    <property type="protein sequence ID" value="RGU21428.1"/>
    <property type="molecule type" value="Genomic_DNA"/>
</dbReference>
<dbReference type="EMBL" id="CVRQ01000007">
    <property type="protein sequence ID" value="CRL32705.1"/>
    <property type="molecule type" value="Genomic_DNA"/>
</dbReference>
<evidence type="ECO:0000256" key="8">
    <source>
        <dbReference type="ARBA" id="ARBA00023136"/>
    </source>
</evidence>
<protein>
    <submittedName>
        <fullName evidence="11">Preprotein translocase subunit SecE</fullName>
    </submittedName>
    <submittedName>
        <fullName evidence="12">Protein translocase subunit secE/sec61 gamma</fullName>
    </submittedName>
</protein>
<dbReference type="PANTHER" id="PTHR33910:SF1">
    <property type="entry name" value="PROTEIN TRANSLOCASE SUBUNIT SECE"/>
    <property type="match status" value="1"/>
</dbReference>
<dbReference type="GO" id="GO:0006605">
    <property type="term" value="P:protein targeting"/>
    <property type="evidence" value="ECO:0007669"/>
    <property type="project" value="InterPro"/>
</dbReference>
<dbReference type="GO" id="GO:0008320">
    <property type="term" value="F:protein transmembrane transporter activity"/>
    <property type="evidence" value="ECO:0007669"/>
    <property type="project" value="InterPro"/>
</dbReference>
<dbReference type="EMBL" id="QSOB01000018">
    <property type="protein sequence ID" value="RGI66372.1"/>
    <property type="molecule type" value="Genomic_DNA"/>
</dbReference>
<evidence type="ECO:0000313" key="23">
    <source>
        <dbReference type="Proteomes" id="UP000266698"/>
    </source>
</evidence>
<dbReference type="Proteomes" id="UP000324327">
    <property type="component" value="Unassembled WGS sequence"/>
</dbReference>
<keyword evidence="19" id="KW-1185">Reference proteome</keyword>
<dbReference type="Proteomes" id="UP000245905">
    <property type="component" value="Unassembled WGS sequence"/>
</dbReference>
<organism evidence="10 19">
    <name type="scientific">Agathobacter rectalis</name>
    <dbReference type="NCBI Taxonomy" id="39491"/>
    <lineage>
        <taxon>Bacteria</taxon>
        <taxon>Bacillati</taxon>
        <taxon>Bacillota</taxon>
        <taxon>Clostridia</taxon>
        <taxon>Lachnospirales</taxon>
        <taxon>Lachnospiraceae</taxon>
        <taxon>Agathobacter</taxon>
    </lineage>
</organism>
<dbReference type="Proteomes" id="UP000283765">
    <property type="component" value="Unassembled WGS sequence"/>
</dbReference>
<dbReference type="EMBL" id="QSKC01000001">
    <property type="protein sequence ID" value="RHE34824.1"/>
    <property type="molecule type" value="Genomic_DNA"/>
</dbReference>
<dbReference type="NCBIfam" id="TIGR00964">
    <property type="entry name" value="secE_bact"/>
    <property type="match status" value="1"/>
</dbReference>
<dbReference type="InterPro" id="IPR038379">
    <property type="entry name" value="SecE_sf"/>
</dbReference>
<dbReference type="EMBL" id="QRPB01000014">
    <property type="protein sequence ID" value="RHL77639.1"/>
    <property type="molecule type" value="Genomic_DNA"/>
</dbReference>
<evidence type="ECO:0000313" key="17">
    <source>
        <dbReference type="EMBL" id="RHL77639.1"/>
    </source>
</evidence>
<evidence type="ECO:0000313" key="13">
    <source>
        <dbReference type="EMBL" id="RGI66372.1"/>
    </source>
</evidence>
<reference evidence="19" key="3">
    <citation type="submission" date="2015-05" db="EMBL/GenBank/DDBJ databases">
        <authorList>
            <consortium name="Pathogen Informatics"/>
        </authorList>
    </citation>
    <scope>NUCLEOTIDE SEQUENCE [LARGE SCALE GENOMIC DNA]</scope>
    <source>
        <strain evidence="11 20">2789STDY5834884</strain>
        <strain evidence="19">T1-815</strain>
    </source>
</reference>
<evidence type="ECO:0000313" key="10">
    <source>
        <dbReference type="EMBL" id="CRL32705.1"/>
    </source>
</evidence>
<evidence type="ECO:0000256" key="7">
    <source>
        <dbReference type="ARBA" id="ARBA00023010"/>
    </source>
</evidence>
<dbReference type="PANTHER" id="PTHR33910">
    <property type="entry name" value="PROTEIN TRANSLOCASE SUBUNIT SECE"/>
    <property type="match status" value="1"/>
</dbReference>
<proteinExistence type="predicted"/>
<gene>
    <name evidence="13" type="primary">secE</name>
    <name evidence="17" type="ORF">DW001_11355</name>
    <name evidence="16" type="ORF">DW753_01560</name>
    <name evidence="15" type="ORF">DW967_07755</name>
    <name evidence="14" type="ORF">DWW89_12595</name>
    <name evidence="13" type="ORF">DXD95_11775</name>
    <name evidence="11" type="ORF">ERS852497_02509</name>
    <name evidence="18" type="ORF">FYL31_12330</name>
    <name evidence="12" type="ORF">LD38_04685</name>
    <name evidence="10" type="ORF">T1815_04221</name>
</gene>
<evidence type="ECO:0000313" key="16">
    <source>
        <dbReference type="EMBL" id="RHE34824.1"/>
    </source>
</evidence>
<reference evidence="12 21" key="1">
    <citation type="submission" date="2014-09" db="EMBL/GenBank/DDBJ databases">
        <title>Butyrate-producing bacteria isolated from human gut.</title>
        <authorList>
            <person name="Zhang Q."/>
            <person name="Zhao L."/>
        </authorList>
    </citation>
    <scope>NUCLEOTIDE SEQUENCE [LARGE SCALE GENOMIC DNA]</scope>
    <source>
        <strain evidence="12 21">R22</strain>
    </source>
</reference>
<comment type="subcellular location">
    <subcellularLocation>
        <location evidence="1">Membrane</location>
    </subcellularLocation>
</comment>
<reference evidence="22 23" key="4">
    <citation type="submission" date="2018-08" db="EMBL/GenBank/DDBJ databases">
        <title>A genome reference for cultivated species of the human gut microbiota.</title>
        <authorList>
            <person name="Zou Y."/>
            <person name="Xue W."/>
            <person name="Luo G."/>
        </authorList>
    </citation>
    <scope>NUCLEOTIDE SEQUENCE [LARGE SCALE GENOMIC DNA]</scope>
    <source>
        <strain evidence="14 25">AF17-27</strain>
        <strain evidence="17 23">AF36-2BH</strain>
        <strain evidence="16 26">AM29-10</strain>
        <strain evidence="15 24">AM47-6BH</strain>
        <strain evidence="13 22">TM10-3</strain>
    </source>
</reference>
<evidence type="ECO:0000256" key="9">
    <source>
        <dbReference type="SAM" id="Phobius"/>
    </source>
</evidence>
<keyword evidence="3" id="KW-1003">Cell membrane</keyword>
<dbReference type="Proteomes" id="UP000266698">
    <property type="component" value="Unassembled WGS sequence"/>
</dbReference>
<evidence type="ECO:0000313" key="18">
    <source>
        <dbReference type="EMBL" id="TYL57745.1"/>
    </source>
</evidence>
<evidence type="ECO:0000256" key="3">
    <source>
        <dbReference type="ARBA" id="ARBA00022475"/>
    </source>
</evidence>
<dbReference type="Pfam" id="PF00584">
    <property type="entry name" value="SecE"/>
    <property type="match status" value="1"/>
</dbReference>
<dbReference type="GO" id="GO:0005886">
    <property type="term" value="C:plasma membrane"/>
    <property type="evidence" value="ECO:0007669"/>
    <property type="project" value="TreeGrafter"/>
</dbReference>
<dbReference type="EMBL" id="CZAJ01000029">
    <property type="protein sequence ID" value="CUP31031.1"/>
    <property type="molecule type" value="Genomic_DNA"/>
</dbReference>
<name>A0A0M6WAI1_9FIRM</name>
<evidence type="ECO:0000313" key="24">
    <source>
        <dbReference type="Proteomes" id="UP000283721"/>
    </source>
</evidence>
<keyword evidence="8 9" id="KW-0472">Membrane</keyword>
<dbReference type="InterPro" id="IPR001901">
    <property type="entry name" value="Translocase_SecE/Sec61-g"/>
</dbReference>
<dbReference type="Proteomes" id="UP000260642">
    <property type="component" value="Unassembled WGS sequence"/>
</dbReference>
<keyword evidence="5" id="KW-0653">Protein transport</keyword>
<dbReference type="GO" id="GO:0006886">
    <property type="term" value="P:intracellular protein transport"/>
    <property type="evidence" value="ECO:0007669"/>
    <property type="project" value="InterPro"/>
</dbReference>
<dbReference type="Proteomes" id="UP000285290">
    <property type="component" value="Unassembled WGS sequence"/>
</dbReference>
<evidence type="ECO:0000313" key="21">
    <source>
        <dbReference type="Proteomes" id="UP000245905"/>
    </source>
</evidence>
<evidence type="ECO:0000256" key="1">
    <source>
        <dbReference type="ARBA" id="ARBA00004370"/>
    </source>
</evidence>
<evidence type="ECO:0000313" key="14">
    <source>
        <dbReference type="EMBL" id="RGU21428.1"/>
    </source>
</evidence>
<dbReference type="AlphaFoldDB" id="A0A0M6WAI1"/>
<evidence type="ECO:0000313" key="22">
    <source>
        <dbReference type="Proteomes" id="UP000260642"/>
    </source>
</evidence>